<dbReference type="OrthoDB" id="9803871at2"/>
<feature type="binding site" evidence="10">
    <location>
        <position position="129"/>
    </location>
    <ligand>
        <name>Mg(2+)</name>
        <dbReference type="ChEBI" id="CHEBI:18420"/>
    </ligand>
</feature>
<dbReference type="AlphaFoldDB" id="A0A7L4UNM0"/>
<evidence type="ECO:0000256" key="4">
    <source>
        <dbReference type="ARBA" id="ARBA00022801"/>
    </source>
</evidence>
<dbReference type="GO" id="GO:0016791">
    <property type="term" value="F:phosphatase activity"/>
    <property type="evidence" value="ECO:0007669"/>
    <property type="project" value="InterPro"/>
</dbReference>
<dbReference type="GO" id="GO:0005737">
    <property type="term" value="C:cytoplasm"/>
    <property type="evidence" value="ECO:0007669"/>
    <property type="project" value="UniProtKB-SubCell"/>
</dbReference>
<feature type="site" description="Stabilizes the phosphoryl group" evidence="9">
    <location>
        <position position="52"/>
    </location>
</feature>
<dbReference type="GO" id="GO:0005975">
    <property type="term" value="P:carbohydrate metabolic process"/>
    <property type="evidence" value="ECO:0007669"/>
    <property type="project" value="InterPro"/>
</dbReference>
<comment type="cofactor">
    <cofactor evidence="10">
        <name>Zn(2+)</name>
        <dbReference type="ChEBI" id="CHEBI:29105"/>
    </cofactor>
</comment>
<evidence type="ECO:0000256" key="6">
    <source>
        <dbReference type="ARBA" id="ARBA00031828"/>
    </source>
</evidence>
<reference evidence="11 12" key="1">
    <citation type="submission" date="2018-05" db="EMBL/GenBank/DDBJ databases">
        <title>Genomic Encyclopedia of Type Strains, Phase IV (KMG-IV): sequencing the most valuable type-strain genomes for metagenomic binning, comparative biology and taxonomic classification.</title>
        <authorList>
            <person name="Goeker M."/>
        </authorList>
    </citation>
    <scope>NUCLEOTIDE SEQUENCE [LARGE SCALE GENOMIC DNA]</scope>
    <source>
        <strain evidence="11 12">DSM 28579</strain>
    </source>
</reference>
<comment type="similarity">
    <text evidence="7">Belongs to the gmhB family.</text>
</comment>
<feature type="active site" description="Proton donor" evidence="8">
    <location>
        <position position="10"/>
    </location>
</feature>
<protein>
    <recommendedName>
        <fullName evidence="6 7">D,D-heptose 1,7-bisphosphate phosphatase</fullName>
        <ecNumber evidence="7">3.1.3.-</ecNumber>
    </recommendedName>
</protein>
<feature type="binding site" evidence="10">
    <location>
        <position position="91"/>
    </location>
    <ligand>
        <name>Zn(2+)</name>
        <dbReference type="ChEBI" id="CHEBI:29105"/>
    </ligand>
</feature>
<comment type="cofactor">
    <cofactor evidence="10">
        <name>Mg(2+)</name>
        <dbReference type="ChEBI" id="CHEBI:18420"/>
    </cofactor>
</comment>
<dbReference type="InterPro" id="IPR006543">
    <property type="entry name" value="Histidinol-phos"/>
</dbReference>
<dbReference type="NCBIfam" id="TIGR01662">
    <property type="entry name" value="HAD-SF-IIIA"/>
    <property type="match status" value="1"/>
</dbReference>
<dbReference type="InterPro" id="IPR006439">
    <property type="entry name" value="HAD-SF_hydro_IA"/>
</dbReference>
<accession>A0A7L4UNM0</accession>
<dbReference type="NCBIfam" id="TIGR01549">
    <property type="entry name" value="HAD-SF-IA-v1"/>
    <property type="match status" value="1"/>
</dbReference>
<evidence type="ECO:0000256" key="1">
    <source>
        <dbReference type="ARBA" id="ARBA00004496"/>
    </source>
</evidence>
<keyword evidence="5 7" id="KW-0119">Carbohydrate metabolism</keyword>
<keyword evidence="10" id="KW-0460">Magnesium</keyword>
<keyword evidence="2 7" id="KW-0963">Cytoplasm</keyword>
<sequence>MRKAVFLDRDGTLNSDEGHYYIYRAEDFVLNEGVIAGLKILKKHHYLLIVVTNQGGVAKGIYSEADVEKVHEEMKRQLKLGGISIDGIYYCPHHDTVQSCDCRKPSPYMINQAITDFDLDAKQCFMIGDSDRDIEAAKRAGIRAFKIKKNNSIVEICKKIVEDED</sequence>
<feature type="binding site" evidence="10">
    <location>
        <position position="10"/>
    </location>
    <ligand>
        <name>Mg(2+)</name>
        <dbReference type="ChEBI" id="CHEBI:18420"/>
    </ligand>
</feature>
<evidence type="ECO:0000256" key="9">
    <source>
        <dbReference type="PIRSR" id="PIRSR004682-3"/>
    </source>
</evidence>
<comment type="caution">
    <text evidence="11">The sequence shown here is derived from an EMBL/GenBank/DDBJ whole genome shotgun (WGS) entry which is preliminary data.</text>
</comment>
<evidence type="ECO:0000256" key="7">
    <source>
        <dbReference type="PIRNR" id="PIRNR004682"/>
    </source>
</evidence>
<dbReference type="Pfam" id="PF13242">
    <property type="entry name" value="Hydrolase_like"/>
    <property type="match status" value="1"/>
</dbReference>
<dbReference type="InterPro" id="IPR006549">
    <property type="entry name" value="HAD-SF_hydro_IIIA"/>
</dbReference>
<feature type="binding site" evidence="10">
    <location>
        <position position="102"/>
    </location>
    <ligand>
        <name>Zn(2+)</name>
        <dbReference type="ChEBI" id="CHEBI:29105"/>
    </ligand>
</feature>
<feature type="active site" description="Nucleophile" evidence="8">
    <location>
        <position position="8"/>
    </location>
</feature>
<evidence type="ECO:0000256" key="2">
    <source>
        <dbReference type="ARBA" id="ARBA00022490"/>
    </source>
</evidence>
<feature type="binding site" evidence="10">
    <location>
        <position position="100"/>
    </location>
    <ligand>
        <name>Zn(2+)</name>
        <dbReference type="ChEBI" id="CHEBI:29105"/>
    </ligand>
</feature>
<dbReference type="Proteomes" id="UP000251835">
    <property type="component" value="Unassembled WGS sequence"/>
</dbReference>
<dbReference type="NCBIfam" id="TIGR01656">
    <property type="entry name" value="Histidinol-ppas"/>
    <property type="match status" value="1"/>
</dbReference>
<keyword evidence="4 7" id="KW-0378">Hydrolase</keyword>
<dbReference type="PANTHER" id="PTHR42891">
    <property type="entry name" value="D-GLYCERO-BETA-D-MANNO-HEPTOSE-1,7-BISPHOSPHATE 7-PHOSPHATASE"/>
    <property type="match status" value="1"/>
</dbReference>
<dbReference type="EC" id="3.1.3.-" evidence="7"/>
<evidence type="ECO:0000256" key="8">
    <source>
        <dbReference type="PIRSR" id="PIRSR004682-1"/>
    </source>
</evidence>
<evidence type="ECO:0000313" key="12">
    <source>
        <dbReference type="Proteomes" id="UP000251835"/>
    </source>
</evidence>
<dbReference type="PIRSF" id="PIRSF004682">
    <property type="entry name" value="GmhB"/>
    <property type="match status" value="1"/>
</dbReference>
<dbReference type="RefSeq" id="WP_116496336.1">
    <property type="nucleotide sequence ID" value="NZ_QENZ01000004.1"/>
</dbReference>
<dbReference type="PANTHER" id="PTHR42891:SF1">
    <property type="entry name" value="D-GLYCERO-BETA-D-MANNO-HEPTOSE-1,7-BISPHOSPHATE 7-PHOSPHATASE"/>
    <property type="match status" value="1"/>
</dbReference>
<dbReference type="EMBL" id="QENZ01000004">
    <property type="protein sequence ID" value="PVX50780.1"/>
    <property type="molecule type" value="Genomic_DNA"/>
</dbReference>
<feature type="binding site" evidence="10">
    <location>
        <position position="93"/>
    </location>
    <ligand>
        <name>Zn(2+)</name>
        <dbReference type="ChEBI" id="CHEBI:29105"/>
    </ligand>
</feature>
<comment type="subcellular location">
    <subcellularLocation>
        <location evidence="1 7">Cytoplasm</location>
    </subcellularLocation>
</comment>
<keyword evidence="12" id="KW-1185">Reference proteome</keyword>
<dbReference type="InterPro" id="IPR036412">
    <property type="entry name" value="HAD-like_sf"/>
</dbReference>
<feature type="site" description="Stabilizes the phosphoryl group" evidence="9">
    <location>
        <position position="104"/>
    </location>
</feature>
<feature type="site" description="Contributes to substrate recognition" evidence="9">
    <location>
        <position position="103"/>
    </location>
</feature>
<evidence type="ECO:0000256" key="5">
    <source>
        <dbReference type="ARBA" id="ARBA00023277"/>
    </source>
</evidence>
<dbReference type="InterPro" id="IPR004446">
    <property type="entry name" value="Heptose_bisP_phosphatase"/>
</dbReference>
<evidence type="ECO:0000256" key="3">
    <source>
        <dbReference type="ARBA" id="ARBA00022723"/>
    </source>
</evidence>
<dbReference type="Gene3D" id="3.40.50.1000">
    <property type="entry name" value="HAD superfamily/HAD-like"/>
    <property type="match status" value="1"/>
</dbReference>
<dbReference type="GO" id="GO:0046872">
    <property type="term" value="F:metal ion binding"/>
    <property type="evidence" value="ECO:0007669"/>
    <property type="project" value="UniProtKB-KW"/>
</dbReference>
<evidence type="ECO:0000313" key="11">
    <source>
        <dbReference type="EMBL" id="PVX50780.1"/>
    </source>
</evidence>
<evidence type="ECO:0000256" key="10">
    <source>
        <dbReference type="PIRSR" id="PIRSR004682-4"/>
    </source>
</evidence>
<keyword evidence="10" id="KW-0862">Zinc</keyword>
<gene>
    <name evidence="11" type="ORF">C7377_1096</name>
</gene>
<dbReference type="InterPro" id="IPR023214">
    <property type="entry name" value="HAD_sf"/>
</dbReference>
<keyword evidence="3 10" id="KW-0479">Metal-binding</keyword>
<name>A0A7L4UNM0_BALHA</name>
<dbReference type="CDD" id="cd07503">
    <property type="entry name" value="HAD_HisB-N"/>
    <property type="match status" value="1"/>
</dbReference>
<feature type="binding site" evidence="10">
    <location>
        <position position="8"/>
    </location>
    <ligand>
        <name>Mg(2+)</name>
        <dbReference type="ChEBI" id="CHEBI:18420"/>
    </ligand>
</feature>
<proteinExistence type="inferred from homology"/>
<dbReference type="SUPFAM" id="SSF56784">
    <property type="entry name" value="HAD-like"/>
    <property type="match status" value="1"/>
</dbReference>
<organism evidence="11 12">
    <name type="scientific">Balneicella halophila</name>
    <dbReference type="NCBI Taxonomy" id="1537566"/>
    <lineage>
        <taxon>Bacteria</taxon>
        <taxon>Pseudomonadati</taxon>
        <taxon>Bacteroidota</taxon>
        <taxon>Bacteroidia</taxon>
        <taxon>Bacteroidales</taxon>
        <taxon>Balneicellaceae</taxon>
        <taxon>Balneicella</taxon>
    </lineage>
</organism>